<dbReference type="InterPro" id="IPR051785">
    <property type="entry name" value="MMCE/EMCE_epimerase"/>
</dbReference>
<feature type="domain" description="VOC" evidence="2">
    <location>
        <begin position="7"/>
        <end position="137"/>
    </location>
</feature>
<evidence type="ECO:0000256" key="1">
    <source>
        <dbReference type="ARBA" id="ARBA00022723"/>
    </source>
</evidence>
<sequence length="267" mass="27858">MSAEPLRLSRIRLVSADPEALAGFFTTALGFARAPTIRPVPGETVVPLRLGAQAVDLVGFDQPGRPYPEDVPGWSPLFQHIALVVSDMGAAHARLAACPGWRPISTAGPERLPAASGGVSAFKFRDPEGHPLEFLSFPPGGTPEAWRRTGSDPCLGIDHSAISVADEAASLAFYEGLGFSVASRSINTGPEQARLDGVPDPRVAVTGLRPPGAPTPHLELLCYAGAFPRAGLACGDHDVAATVLVFSGAEGAPRAVRDPDGHRLRLA</sequence>
<dbReference type="Proteomes" id="UP001549145">
    <property type="component" value="Unassembled WGS sequence"/>
</dbReference>
<organism evidence="3 4">
    <name type="scientific">Methylobacterium goesingense</name>
    <dbReference type="NCBI Taxonomy" id="243690"/>
    <lineage>
        <taxon>Bacteria</taxon>
        <taxon>Pseudomonadati</taxon>
        <taxon>Pseudomonadota</taxon>
        <taxon>Alphaproteobacteria</taxon>
        <taxon>Hyphomicrobiales</taxon>
        <taxon>Methylobacteriaceae</taxon>
        <taxon>Methylobacterium</taxon>
    </lineage>
</organism>
<gene>
    <name evidence="3" type="ORF">ABID43_003096</name>
</gene>
<dbReference type="PANTHER" id="PTHR43048:SF3">
    <property type="entry name" value="METHYLMALONYL-COA EPIMERASE, MITOCHONDRIAL"/>
    <property type="match status" value="1"/>
</dbReference>
<name>A0ABV2L6T2_9HYPH</name>
<dbReference type="CDD" id="cd06587">
    <property type="entry name" value="VOC"/>
    <property type="match status" value="1"/>
</dbReference>
<dbReference type="PANTHER" id="PTHR43048">
    <property type="entry name" value="METHYLMALONYL-COA EPIMERASE"/>
    <property type="match status" value="1"/>
</dbReference>
<dbReference type="RefSeq" id="WP_238277696.1">
    <property type="nucleotide sequence ID" value="NZ_BPQL01000024.1"/>
</dbReference>
<protein>
    <submittedName>
        <fullName evidence="3">Catechol 2,3-dioxygenase-like lactoylglutathione lyase family enzyme</fullName>
    </submittedName>
</protein>
<evidence type="ECO:0000259" key="2">
    <source>
        <dbReference type="PROSITE" id="PS51819"/>
    </source>
</evidence>
<dbReference type="InterPro" id="IPR037523">
    <property type="entry name" value="VOC_core"/>
</dbReference>
<dbReference type="Gene3D" id="3.10.180.10">
    <property type="entry name" value="2,3-Dihydroxybiphenyl 1,2-Dioxygenase, domain 1"/>
    <property type="match status" value="2"/>
</dbReference>
<evidence type="ECO:0000313" key="3">
    <source>
        <dbReference type="EMBL" id="MET3693546.1"/>
    </source>
</evidence>
<dbReference type="Pfam" id="PF00903">
    <property type="entry name" value="Glyoxalase"/>
    <property type="match status" value="1"/>
</dbReference>
<reference evidence="3 4" key="1">
    <citation type="submission" date="2024-06" db="EMBL/GenBank/DDBJ databases">
        <title>Genomic Encyclopedia of Type Strains, Phase IV (KMG-IV): sequencing the most valuable type-strain genomes for metagenomic binning, comparative biology and taxonomic classification.</title>
        <authorList>
            <person name="Goeker M."/>
        </authorList>
    </citation>
    <scope>NUCLEOTIDE SEQUENCE [LARGE SCALE GENOMIC DNA]</scope>
    <source>
        <strain evidence="3 4">DSM 21331</strain>
    </source>
</reference>
<accession>A0ABV2L6T2</accession>
<dbReference type="InterPro" id="IPR004360">
    <property type="entry name" value="Glyas_Fos-R_dOase_dom"/>
</dbReference>
<dbReference type="PROSITE" id="PS51819">
    <property type="entry name" value="VOC"/>
    <property type="match status" value="1"/>
</dbReference>
<keyword evidence="1" id="KW-0479">Metal-binding</keyword>
<keyword evidence="4" id="KW-1185">Reference proteome</keyword>
<proteinExistence type="predicted"/>
<dbReference type="EMBL" id="JBEPMM010000008">
    <property type="protein sequence ID" value="MET3693546.1"/>
    <property type="molecule type" value="Genomic_DNA"/>
</dbReference>
<dbReference type="SUPFAM" id="SSF54593">
    <property type="entry name" value="Glyoxalase/Bleomycin resistance protein/Dihydroxybiphenyl dioxygenase"/>
    <property type="match status" value="2"/>
</dbReference>
<dbReference type="InterPro" id="IPR029068">
    <property type="entry name" value="Glyas_Bleomycin-R_OHBP_Dase"/>
</dbReference>
<comment type="caution">
    <text evidence="3">The sequence shown here is derived from an EMBL/GenBank/DDBJ whole genome shotgun (WGS) entry which is preliminary data.</text>
</comment>
<evidence type="ECO:0000313" key="4">
    <source>
        <dbReference type="Proteomes" id="UP001549145"/>
    </source>
</evidence>